<evidence type="ECO:0000313" key="2">
    <source>
        <dbReference type="Proteomes" id="UP001062846"/>
    </source>
</evidence>
<keyword evidence="2" id="KW-1185">Reference proteome</keyword>
<evidence type="ECO:0000313" key="1">
    <source>
        <dbReference type="EMBL" id="KAI8548398.1"/>
    </source>
</evidence>
<gene>
    <name evidence="1" type="ORF">RHMOL_Rhmol07G0271000</name>
</gene>
<name>A0ACC0N744_RHOML</name>
<reference evidence="1" key="1">
    <citation type="submission" date="2022-02" db="EMBL/GenBank/DDBJ databases">
        <title>Plant Genome Project.</title>
        <authorList>
            <person name="Zhang R.-G."/>
        </authorList>
    </citation>
    <scope>NUCLEOTIDE SEQUENCE</scope>
    <source>
        <strain evidence="1">AT1</strain>
    </source>
</reference>
<protein>
    <submittedName>
        <fullName evidence="1">Uncharacterized protein</fullName>
    </submittedName>
</protein>
<comment type="caution">
    <text evidence="1">The sequence shown here is derived from an EMBL/GenBank/DDBJ whole genome shotgun (WGS) entry which is preliminary data.</text>
</comment>
<accession>A0ACC0N744</accession>
<sequence>MLSRGSLKFPDTLVYGRSILPSIYIYIAIFSSNQNLLHIRHEDFILIRIFIIRLIIRNLSWTEKFRERERMLHRAARNAYSWWWASHIRTKQSKWLDQNLQDMEEKVEYIIKIIEEDGDSFAKRAEMYYKKRPELLNFVEDSFRGYRALAERYDHLSKELQSANRTIASVYPEKLQLAMDEEDEEISPTTTTITSSPFSDSEQPSKNFPAVPKLNIPKITKIPQKRSKAPTRLMSKKGLLKMSGPTTTDAKTTSGMSKVEALEEIDKLQKNILGLQTEKEFIKSSYESGVAKYWEIEEQVTEMQAKVNLLQDEFGIGTFIDDDEARTLMAATALKSCQEALIRLEEKHKVLDEEARIEYRRIQESRKKLKIFKENFGNQTLEFVSEMELKDLDQQVESIEEKERNGLELLRENIKEQLEVDSSGESLTMSELAEKIDELVEKVITLETSVSSQNALIKRLRSETDELQGYLWSLEKDKEALISGSDSKSNKIRELEKELLRIQKLNHKIETQNRNLQIRFTQASLSVDHLSEKLLSVKQEGEEVEQFITLKKKDLQVEEELVFPNDKSKISKVKVGVLEPVEVRNDQNVNPERRFKESEDVMAFGYLSDISKNERDDVSTIAEGSFVQPKLSCCLDNHLAVPVEMRDVPNDNAETKVKENQDAKKFRMKGEAKKYDNVSIKAEEKFIHRELSFRLDDCFVEGQVDEGLNEHNETMAPGCDEVIKEYVKTEAKEKKNDSPHRNTVVIAEEGNWFQFYPCNQHEDLSVNGQVKAVLRMDSKGSSNTEIVQTDKGEKKFDCQDVRASVRPEEGNIGPSSSTDPFNDSPERVFEEHEGVVGSGNLLIISEDTEIECKKNAEEGNIVHSILSNPFDDPPKRVFNVHEGGVRPSNEEIISEHTKMDEKRTKESLDYNHVRVKHNFAQSTPSNQNDNVLGEFQMQGVPRANLEKGFKEHEDMVGPVDDSLISESASTKKEGKKDDVPYCSTSGKANAEENCIHLKSQENHIVGAQELEIIEDEDQPNWRELFPNGLDDRETILLQRYTLVLRHYKEAKKKLGDIEKEKHESLFKSAVQINELKNANDLKDAEIQFLHKKLNLCLNETPDASLIIEGEEGEKRVISDQNQVSDLVDEQKVESHDRKGEEGEKRVMSVDEPHSVSTVEEKFRSDIDGLLEENIEYWLRFSSSFHQIQKFQTSVEDLQEELTKLRESKRQEGSSSKSRSAMNSSDVGPIYTHLREIETELALWLEHNSLLEDDLHNRLSSLSTIHEQILRVSSAGSKEEEETLLSSYQAAKFQGEVLNMKQENNKVGYKLQEGLDRVKELQSEIAKTLEDLEEEFGLKTKERKSSSNRSRIPLRSFLFGVRLRKQKPSSLFQCMSPALQKQYSDLGSLPT</sequence>
<proteinExistence type="predicted"/>
<dbReference type="Proteomes" id="UP001062846">
    <property type="component" value="Chromosome 7"/>
</dbReference>
<organism evidence="1 2">
    <name type="scientific">Rhododendron molle</name>
    <name type="common">Chinese azalea</name>
    <name type="synonym">Azalea mollis</name>
    <dbReference type="NCBI Taxonomy" id="49168"/>
    <lineage>
        <taxon>Eukaryota</taxon>
        <taxon>Viridiplantae</taxon>
        <taxon>Streptophyta</taxon>
        <taxon>Embryophyta</taxon>
        <taxon>Tracheophyta</taxon>
        <taxon>Spermatophyta</taxon>
        <taxon>Magnoliopsida</taxon>
        <taxon>eudicotyledons</taxon>
        <taxon>Gunneridae</taxon>
        <taxon>Pentapetalae</taxon>
        <taxon>asterids</taxon>
        <taxon>Ericales</taxon>
        <taxon>Ericaceae</taxon>
        <taxon>Ericoideae</taxon>
        <taxon>Rhodoreae</taxon>
        <taxon>Rhododendron</taxon>
    </lineage>
</organism>
<dbReference type="EMBL" id="CM046394">
    <property type="protein sequence ID" value="KAI8548398.1"/>
    <property type="molecule type" value="Genomic_DNA"/>
</dbReference>